<sequence length="280" mass="31770">MLFILLNYVFFGCIHQGFQPLSNKNSIIGVNDTSSKFIHDGSNNVVDKYSSSYNGCFSSIKSSSSSFNKNFQEIDKQLQELFAYIEAFKPQDIQIGTKLKPFYPNFIPALGSVDEFIKVPPPNGQFQNLGLEVLDEDGPKQTDPSILALQLCSTSMQSNFQAFNVTSIENVEKCPDKLDSWIDSIKTFHRMRPPCTVLYSKPMPDIEKLKQPWPVEIDKVLSEIKLPSANLDVDLATYIDIICAIFDIPMYQSKIETLHVLFMLYLEFKSQSNDMIFSPI</sequence>
<dbReference type="PaxDb" id="3218-PP1S87_27V6.1"/>
<reference evidence="8 10" key="1">
    <citation type="journal article" date="2008" name="Science">
        <title>The Physcomitrella genome reveals evolutionary insights into the conquest of land by plants.</title>
        <authorList>
            <person name="Rensing S."/>
            <person name="Lang D."/>
            <person name="Zimmer A."/>
            <person name="Terry A."/>
            <person name="Salamov A."/>
            <person name="Shapiro H."/>
            <person name="Nishiyama T."/>
            <person name="Perroud P.-F."/>
            <person name="Lindquist E."/>
            <person name="Kamisugi Y."/>
            <person name="Tanahashi T."/>
            <person name="Sakakibara K."/>
            <person name="Fujita T."/>
            <person name="Oishi K."/>
            <person name="Shin-I T."/>
            <person name="Kuroki Y."/>
            <person name="Toyoda A."/>
            <person name="Suzuki Y."/>
            <person name="Hashimoto A."/>
            <person name="Yamaguchi K."/>
            <person name="Sugano A."/>
            <person name="Kohara Y."/>
            <person name="Fujiyama A."/>
            <person name="Anterola A."/>
            <person name="Aoki S."/>
            <person name="Ashton N."/>
            <person name="Barbazuk W.B."/>
            <person name="Barker E."/>
            <person name="Bennetzen J."/>
            <person name="Bezanilla M."/>
            <person name="Blankenship R."/>
            <person name="Cho S.H."/>
            <person name="Dutcher S."/>
            <person name="Estelle M."/>
            <person name="Fawcett J.A."/>
            <person name="Gundlach H."/>
            <person name="Hanada K."/>
            <person name="Heyl A."/>
            <person name="Hicks K.A."/>
            <person name="Hugh J."/>
            <person name="Lohr M."/>
            <person name="Mayer K."/>
            <person name="Melkozernov A."/>
            <person name="Murata T."/>
            <person name="Nelson D."/>
            <person name="Pils B."/>
            <person name="Prigge M."/>
            <person name="Reiss B."/>
            <person name="Renner T."/>
            <person name="Rombauts S."/>
            <person name="Rushton P."/>
            <person name="Sanderfoot A."/>
            <person name="Schween G."/>
            <person name="Shiu S.-H."/>
            <person name="Stueber K."/>
            <person name="Theodoulou F.L."/>
            <person name="Tu H."/>
            <person name="Van de Peer Y."/>
            <person name="Verrier P.J."/>
            <person name="Waters E."/>
            <person name="Wood A."/>
            <person name="Yang L."/>
            <person name="Cove D."/>
            <person name="Cuming A."/>
            <person name="Hasebe M."/>
            <person name="Lucas S."/>
            <person name="Mishler D.B."/>
            <person name="Reski R."/>
            <person name="Grigoriev I."/>
            <person name="Quatrano R.S."/>
            <person name="Boore J.L."/>
        </authorList>
    </citation>
    <scope>NUCLEOTIDE SEQUENCE [LARGE SCALE GENOMIC DNA]</scope>
    <source>
        <strain evidence="9 10">cv. Gransden 2004</strain>
    </source>
</reference>
<dbReference type="GO" id="GO:0042073">
    <property type="term" value="P:intraciliary transport"/>
    <property type="evidence" value="ECO:0000318"/>
    <property type="project" value="GO_Central"/>
</dbReference>
<evidence type="ECO:0000256" key="7">
    <source>
        <dbReference type="SAM" id="SignalP"/>
    </source>
</evidence>
<dbReference type="Pfam" id="PF12317">
    <property type="entry name" value="IFT46_B_C"/>
    <property type="match status" value="1"/>
</dbReference>
<dbReference type="InterPro" id="IPR022088">
    <property type="entry name" value="Intraflagellar_transp_cmplxB"/>
</dbReference>
<dbReference type="GO" id="GO:0060271">
    <property type="term" value="P:cilium assembly"/>
    <property type="evidence" value="ECO:0000318"/>
    <property type="project" value="GO_Central"/>
</dbReference>
<evidence type="ECO:0000313" key="9">
    <source>
        <dbReference type="EnsemblPlants" id="Pp3c7_9850V3.1"/>
    </source>
</evidence>
<dbReference type="PANTHER" id="PTHR13376">
    <property type="entry name" value="INTRAFLAGELLAR TRANSPORT PROTEIN 46 HOMOLOG"/>
    <property type="match status" value="1"/>
</dbReference>
<evidence type="ECO:0008006" key="11">
    <source>
        <dbReference type="Google" id="ProtNLM"/>
    </source>
</evidence>
<evidence type="ECO:0000256" key="2">
    <source>
        <dbReference type="ARBA" id="ARBA00007700"/>
    </source>
</evidence>
<evidence type="ECO:0000256" key="6">
    <source>
        <dbReference type="ARBA" id="ARBA00023273"/>
    </source>
</evidence>
<feature type="chain" id="PRO_5036319040" description="Intraflagellar transport protein 46 homolog" evidence="7">
    <location>
        <begin position="17"/>
        <end position="280"/>
    </location>
</feature>
<accession>A0A2K1KB44</accession>
<evidence type="ECO:0000313" key="8">
    <source>
        <dbReference type="EMBL" id="PNR51001.1"/>
    </source>
</evidence>
<organism evidence="8">
    <name type="scientific">Physcomitrium patens</name>
    <name type="common">Spreading-leaved earth moss</name>
    <name type="synonym">Physcomitrella patens</name>
    <dbReference type="NCBI Taxonomy" id="3218"/>
    <lineage>
        <taxon>Eukaryota</taxon>
        <taxon>Viridiplantae</taxon>
        <taxon>Streptophyta</taxon>
        <taxon>Embryophyta</taxon>
        <taxon>Bryophyta</taxon>
        <taxon>Bryophytina</taxon>
        <taxon>Bryopsida</taxon>
        <taxon>Funariidae</taxon>
        <taxon>Funariales</taxon>
        <taxon>Funariaceae</taxon>
        <taxon>Physcomitrium</taxon>
    </lineage>
</organism>
<evidence type="ECO:0000256" key="1">
    <source>
        <dbReference type="ARBA" id="ARBA00004120"/>
    </source>
</evidence>
<keyword evidence="5" id="KW-0206">Cytoskeleton</keyword>
<evidence type="ECO:0000256" key="5">
    <source>
        <dbReference type="ARBA" id="ARBA00023212"/>
    </source>
</evidence>
<dbReference type="STRING" id="3218.A0A2K1KB44"/>
<name>A0A2K1KB44_PHYPA</name>
<dbReference type="Proteomes" id="UP000006727">
    <property type="component" value="Chromosome 7"/>
</dbReference>
<dbReference type="Gramene" id="Pp3c7_9850V3.1">
    <property type="protein sequence ID" value="Pp3c7_9850V3.1"/>
    <property type="gene ID" value="Pp3c7_9850"/>
</dbReference>
<keyword evidence="10" id="KW-1185">Reference proteome</keyword>
<gene>
    <name evidence="8" type="ORF">PHYPA_010187</name>
</gene>
<reference evidence="9" key="3">
    <citation type="submission" date="2020-12" db="UniProtKB">
        <authorList>
            <consortium name="EnsemblPlants"/>
        </authorList>
    </citation>
    <scope>IDENTIFICATION</scope>
</reference>
<dbReference type="GO" id="GO:0030992">
    <property type="term" value="C:intraciliary transport particle B"/>
    <property type="evidence" value="ECO:0000318"/>
    <property type="project" value="GO_Central"/>
</dbReference>
<comment type="subcellular location">
    <subcellularLocation>
        <location evidence="1">Cytoplasm</location>
        <location evidence="1">Cytoskeleton</location>
        <location evidence="1">Cilium basal body</location>
    </subcellularLocation>
</comment>
<dbReference type="AlphaFoldDB" id="A0A2K1KB44"/>
<dbReference type="EnsemblPlants" id="Pp3c7_9850V3.1">
    <property type="protein sequence ID" value="Pp3c7_9850V3.1"/>
    <property type="gene ID" value="Pp3c7_9850"/>
</dbReference>
<keyword evidence="7" id="KW-0732">Signal</keyword>
<keyword evidence="6" id="KW-0966">Cell projection</keyword>
<feature type="signal peptide" evidence="7">
    <location>
        <begin position="1"/>
        <end position="16"/>
    </location>
</feature>
<dbReference type="GO" id="GO:0005815">
    <property type="term" value="C:microtubule organizing center"/>
    <property type="evidence" value="ECO:0000318"/>
    <property type="project" value="GO_Central"/>
</dbReference>
<proteinExistence type="inferred from homology"/>
<reference evidence="8 10" key="2">
    <citation type="journal article" date="2018" name="Plant J.">
        <title>The Physcomitrella patens chromosome-scale assembly reveals moss genome structure and evolution.</title>
        <authorList>
            <person name="Lang D."/>
            <person name="Ullrich K.K."/>
            <person name="Murat F."/>
            <person name="Fuchs J."/>
            <person name="Jenkins J."/>
            <person name="Haas F.B."/>
            <person name="Piednoel M."/>
            <person name="Gundlach H."/>
            <person name="Van Bel M."/>
            <person name="Meyberg R."/>
            <person name="Vives C."/>
            <person name="Morata J."/>
            <person name="Symeonidi A."/>
            <person name="Hiss M."/>
            <person name="Muchero W."/>
            <person name="Kamisugi Y."/>
            <person name="Saleh O."/>
            <person name="Blanc G."/>
            <person name="Decker E.L."/>
            <person name="van Gessel N."/>
            <person name="Grimwood J."/>
            <person name="Hayes R.D."/>
            <person name="Graham S.W."/>
            <person name="Gunter L.E."/>
            <person name="McDaniel S.F."/>
            <person name="Hoernstein S.N.W."/>
            <person name="Larsson A."/>
            <person name="Li F.W."/>
            <person name="Perroud P.F."/>
            <person name="Phillips J."/>
            <person name="Ranjan P."/>
            <person name="Rokshar D.S."/>
            <person name="Rothfels C.J."/>
            <person name="Schneider L."/>
            <person name="Shu S."/>
            <person name="Stevenson D.W."/>
            <person name="Thummler F."/>
            <person name="Tillich M."/>
            <person name="Villarreal Aguilar J.C."/>
            <person name="Widiez T."/>
            <person name="Wong G.K."/>
            <person name="Wymore A."/>
            <person name="Zhang Y."/>
            <person name="Zimmer A.D."/>
            <person name="Quatrano R.S."/>
            <person name="Mayer K.F.X."/>
            <person name="Goodstein D."/>
            <person name="Casacuberta J.M."/>
            <person name="Vandepoele K."/>
            <person name="Reski R."/>
            <person name="Cuming A.C."/>
            <person name="Tuskan G.A."/>
            <person name="Maumus F."/>
            <person name="Salse J."/>
            <person name="Schmutz J."/>
            <person name="Rensing S.A."/>
        </authorList>
    </citation>
    <scope>NUCLEOTIDE SEQUENCE [LARGE SCALE GENOMIC DNA]</scope>
    <source>
        <strain evidence="9 10">cv. Gransden 2004</strain>
    </source>
</reference>
<comment type="similarity">
    <text evidence="2">Belongs to the IFT46 family.</text>
</comment>
<evidence type="ECO:0000256" key="4">
    <source>
        <dbReference type="ARBA" id="ARBA00023069"/>
    </source>
</evidence>
<evidence type="ECO:0000313" key="10">
    <source>
        <dbReference type="Proteomes" id="UP000006727"/>
    </source>
</evidence>
<keyword evidence="3" id="KW-0963">Cytoplasm</keyword>
<protein>
    <recommendedName>
        <fullName evidence="11">Intraflagellar transport protein 46 homolog</fullName>
    </recommendedName>
</protein>
<dbReference type="EMBL" id="ABEU02000007">
    <property type="protein sequence ID" value="PNR51001.1"/>
    <property type="molecule type" value="Genomic_DNA"/>
</dbReference>
<keyword evidence="4" id="KW-0969">Cilium</keyword>
<dbReference type="OMA" id="TIMNLWE"/>
<dbReference type="PANTHER" id="PTHR13376:SF0">
    <property type="entry name" value="INTRAFLAGELLAR TRANSPORT PROTEIN 46 HOMOLOG"/>
    <property type="match status" value="1"/>
</dbReference>
<dbReference type="InParanoid" id="A0A2K1KB44"/>
<dbReference type="GO" id="GO:0031514">
    <property type="term" value="C:motile cilium"/>
    <property type="evidence" value="ECO:0000318"/>
    <property type="project" value="GO_Central"/>
</dbReference>
<evidence type="ECO:0000256" key="3">
    <source>
        <dbReference type="ARBA" id="ARBA00022490"/>
    </source>
</evidence>